<name>A0A2I7QWF8_9VIRU</name>
<dbReference type="Proteomes" id="UP000273035">
    <property type="component" value="Segment"/>
</dbReference>
<dbReference type="EMBL" id="MG592455">
    <property type="protein sequence ID" value="AUR85735.1"/>
    <property type="molecule type" value="Genomic_DNA"/>
</dbReference>
<evidence type="ECO:0000313" key="1">
    <source>
        <dbReference type="EMBL" id="AUR85735.1"/>
    </source>
</evidence>
<accession>A0A2I7QWF8</accession>
<proteinExistence type="predicted"/>
<sequence length="72" mass="7593">MSNVNVQGKKFNVIAALIAALSVGFGSSQMTFNYSPPDEMQMIECITVIDKLVTTHNGDIKAVVTALTSSGS</sequence>
<reference evidence="1 2" key="1">
    <citation type="submission" date="2017-11" db="EMBL/GenBank/DDBJ databases">
        <title>A major lineage of nontailed dsDNA viruses as unrecognized killers of marine bacteria.</title>
        <authorList>
            <person name="Kauffman K.M."/>
            <person name="Hussain F.A."/>
            <person name="Yang J."/>
            <person name="Arevalo P."/>
            <person name="Brown J.M."/>
            <person name="Chang W.K."/>
            <person name="VanInsberghe D."/>
            <person name="Elsherbini J."/>
            <person name="Cutler M.B."/>
            <person name="Kelly L."/>
            <person name="Polz M.F."/>
        </authorList>
    </citation>
    <scope>NUCLEOTIDE SEQUENCE [LARGE SCALE GENOMIC DNA]</scope>
</reference>
<organism evidence="1 2">
    <name type="scientific">Vibrio phage 1.080.O._10N.286.48.A4</name>
    <dbReference type="NCBI Taxonomy" id="1881315"/>
    <lineage>
        <taxon>Viruses</taxon>
        <taxon>Varidnaviria</taxon>
        <taxon>Abadenavirae</taxon>
        <taxon>Produgelaviricota</taxon>
        <taxon>Belvinaviricetes</taxon>
        <taxon>Vinavirales</taxon>
        <taxon>Autolykiviridae</taxon>
        <taxon>Paulavirus</taxon>
        <taxon>Paulavirus viph1080o</taxon>
    </lineage>
</organism>
<protein>
    <submittedName>
        <fullName evidence="1">TMhelix containing protein</fullName>
    </submittedName>
</protein>
<keyword evidence="2" id="KW-1185">Reference proteome</keyword>
<evidence type="ECO:0000313" key="2">
    <source>
        <dbReference type="Proteomes" id="UP000273035"/>
    </source>
</evidence>
<gene>
    <name evidence="1" type="ORF">NVP1080O_19</name>
</gene>